<comment type="caution">
    <text evidence="2">The sequence shown here is derived from an EMBL/GenBank/DDBJ whole genome shotgun (WGS) entry which is preliminary data.</text>
</comment>
<evidence type="ECO:0000313" key="2">
    <source>
        <dbReference type="EMBL" id="RKN07087.1"/>
    </source>
</evidence>
<reference evidence="4 5" key="1">
    <citation type="submission" date="2018-09" db="EMBL/GenBank/DDBJ databases">
        <title>Streptomyces sp. nov. DS1-2, an endophytic actinomycete isolated from roots of Dendrobium scabrilingue.</title>
        <authorList>
            <person name="Kuncharoen N."/>
            <person name="Kudo T."/>
            <person name="Ohkuma M."/>
            <person name="Yuki M."/>
            <person name="Tanasupawat S."/>
        </authorList>
    </citation>
    <scope>NUCLEOTIDE SEQUENCE [LARGE SCALE GENOMIC DNA]</scope>
    <source>
        <strain evidence="2 5">AZ1-7</strain>
        <strain evidence="3 4">DS1-2</strain>
    </source>
</reference>
<keyword evidence="4" id="KW-1185">Reference proteome</keyword>
<dbReference type="EMBL" id="RBDX01000017">
    <property type="protein sequence ID" value="RKN07087.1"/>
    <property type="molecule type" value="Genomic_DNA"/>
</dbReference>
<dbReference type="InterPro" id="IPR051916">
    <property type="entry name" value="GPI-anchor_lipid_remodeler"/>
</dbReference>
<dbReference type="SUPFAM" id="SSF56219">
    <property type="entry name" value="DNase I-like"/>
    <property type="match status" value="1"/>
</dbReference>
<dbReference type="AlphaFoldDB" id="A0A3A9WLQ7"/>
<dbReference type="EMBL" id="RBDY01000035">
    <property type="protein sequence ID" value="RKN15137.1"/>
    <property type="molecule type" value="Genomic_DNA"/>
</dbReference>
<dbReference type="Gene3D" id="3.60.10.10">
    <property type="entry name" value="Endonuclease/exonuclease/phosphatase"/>
    <property type="match status" value="1"/>
</dbReference>
<dbReference type="GO" id="GO:0016020">
    <property type="term" value="C:membrane"/>
    <property type="evidence" value="ECO:0007669"/>
    <property type="project" value="GOC"/>
</dbReference>
<dbReference type="OrthoDB" id="9787701at2"/>
<evidence type="ECO:0000313" key="3">
    <source>
        <dbReference type="EMBL" id="RKN15137.1"/>
    </source>
</evidence>
<proteinExistence type="predicted"/>
<accession>A0A3A9WLQ7</accession>
<evidence type="ECO:0000259" key="1">
    <source>
        <dbReference type="Pfam" id="PF03372"/>
    </source>
</evidence>
<dbReference type="Pfam" id="PF03372">
    <property type="entry name" value="Exo_endo_phos"/>
    <property type="match status" value="1"/>
</dbReference>
<dbReference type="GO" id="GO:0006506">
    <property type="term" value="P:GPI anchor biosynthetic process"/>
    <property type="evidence" value="ECO:0007669"/>
    <property type="project" value="TreeGrafter"/>
</dbReference>
<keyword evidence="2" id="KW-0255">Endonuclease</keyword>
<dbReference type="RefSeq" id="WP_120700099.1">
    <property type="nucleotide sequence ID" value="NZ_RBDX01000017.1"/>
</dbReference>
<keyword evidence="2" id="KW-0378">Hydrolase</keyword>
<organism evidence="2 5">
    <name type="scientific">Streptomyces radicis</name>
    <dbReference type="NCBI Taxonomy" id="1750517"/>
    <lineage>
        <taxon>Bacteria</taxon>
        <taxon>Bacillati</taxon>
        <taxon>Actinomycetota</taxon>
        <taxon>Actinomycetes</taxon>
        <taxon>Kitasatosporales</taxon>
        <taxon>Streptomycetaceae</taxon>
        <taxon>Streptomyces</taxon>
    </lineage>
</organism>
<evidence type="ECO:0000313" key="5">
    <source>
        <dbReference type="Proteomes" id="UP000275024"/>
    </source>
</evidence>
<dbReference type="InterPro" id="IPR036691">
    <property type="entry name" value="Endo/exonu/phosph_ase_sf"/>
</dbReference>
<protein>
    <submittedName>
        <fullName evidence="2">Endonuclease</fullName>
    </submittedName>
</protein>
<feature type="domain" description="Endonuclease/exonuclease/phosphatase" evidence="1">
    <location>
        <begin position="1"/>
        <end position="262"/>
    </location>
</feature>
<keyword evidence="2" id="KW-0540">Nuclease</keyword>
<dbReference type="InterPro" id="IPR005135">
    <property type="entry name" value="Endo/exonuclease/phosphatase"/>
</dbReference>
<dbReference type="Proteomes" id="UP000275024">
    <property type="component" value="Unassembled WGS sequence"/>
</dbReference>
<name>A0A3A9WLQ7_9ACTN</name>
<dbReference type="Proteomes" id="UP000268652">
    <property type="component" value="Unassembled WGS sequence"/>
</dbReference>
<evidence type="ECO:0000313" key="4">
    <source>
        <dbReference type="Proteomes" id="UP000268652"/>
    </source>
</evidence>
<gene>
    <name evidence="3" type="ORF">D7318_28350</name>
    <name evidence="2" type="ORF">D7319_20480</name>
</gene>
<sequence length="271" mass="29514">MTWNLWWRFGPWERREAAILETLRRERPDVIGLQEVWQTGEGANLAGRLADELGMHWAWAPGEAFPHWRAALGDDLPAVGNAVLSRWPIVETAVDRLPVAGGPPEIRTALFALIEAEGGVRVPFFTTHLHSAQGGSAVRVEQVRALARHVWERRGTGPFPPVVTGDFNAEPESDEVRLFGGTLTTPAVRGQVMLDAWRAADPAAPWATWDPVENPHVAGPAGFRARIDYIHVGLPGPDRLGLVTAARRAADAPVDGVFPSDHMAVVAELIG</sequence>
<dbReference type="GO" id="GO:0004519">
    <property type="term" value="F:endonuclease activity"/>
    <property type="evidence" value="ECO:0007669"/>
    <property type="project" value="UniProtKB-KW"/>
</dbReference>
<dbReference type="PANTHER" id="PTHR14859:SF0">
    <property type="entry name" value="ENDONUCLEASE_EXONUCLEASE_PHOSPHATASE FAMILY PROTEIN, EXPRESSED"/>
    <property type="match status" value="1"/>
</dbReference>
<dbReference type="PANTHER" id="PTHR14859">
    <property type="entry name" value="CALCOFLUOR WHITE HYPERSENSITIVE PROTEIN PRECURSOR"/>
    <property type="match status" value="1"/>
</dbReference>